<dbReference type="EMBL" id="CP071518">
    <property type="protein sequence ID" value="QSX77121.1"/>
    <property type="molecule type" value="Genomic_DNA"/>
</dbReference>
<dbReference type="InterPro" id="IPR011256">
    <property type="entry name" value="Reg_factor_effector_dom_sf"/>
</dbReference>
<dbReference type="RefSeq" id="WP_200611588.1">
    <property type="nucleotide sequence ID" value="NZ_CP071518.1"/>
</dbReference>
<protein>
    <submittedName>
        <fullName evidence="1">Polyketide cyclase</fullName>
    </submittedName>
</protein>
<evidence type="ECO:0000313" key="2">
    <source>
        <dbReference type="Proteomes" id="UP000639274"/>
    </source>
</evidence>
<dbReference type="KEGG" id="lsf:I8J32_009905"/>
<dbReference type="Proteomes" id="UP000639274">
    <property type="component" value="Chromosome"/>
</dbReference>
<dbReference type="Gene3D" id="3.20.80.10">
    <property type="entry name" value="Regulatory factor, effector binding domain"/>
    <property type="match status" value="1"/>
</dbReference>
<dbReference type="AlphaFoldDB" id="A0A974XWF3"/>
<dbReference type="SUPFAM" id="SSF55136">
    <property type="entry name" value="Probable bacterial effector-binding domain"/>
    <property type="match status" value="1"/>
</dbReference>
<dbReference type="Gene3D" id="3.30.530.20">
    <property type="match status" value="1"/>
</dbReference>
<gene>
    <name evidence="1" type="ORF">I8J32_009905</name>
</gene>
<dbReference type="InterPro" id="IPR023393">
    <property type="entry name" value="START-like_dom_sf"/>
</dbReference>
<dbReference type="SUPFAM" id="SSF55961">
    <property type="entry name" value="Bet v1-like"/>
    <property type="match status" value="1"/>
</dbReference>
<sequence>MTRLIEILISLAIVAVLFTAVGILLPSSRHLAHAVETNRKLPIVFDTLNSVRRFKEWNLAVAGDPKIKLAYTGPDQGVGAKVSWDSEEPALGQGSWEITQSEPGKRVAYAIQDIDRGFDKKSEFILKPTGKNGRNIEITQTYDVDYGWNLLNRYSGLYVSSNVGEEMKAGLSRLTNMLATIPNLDYTVLGKDDPSMAPRIMERPAQNLLVLTAAVPRSDATIQAQIKTNLEWIKKNIAANGLEAVGPVRVITNEFGEMYSFDVAQEVRKPGSTGKLTGLNLTNNVELAYSEPQRVAVVPYTGHYSNLQGVRDALRAWAMTRGYEPTERAYDIWKGGIDAGFTGQEGTYDVVWAIN</sequence>
<proteinExistence type="predicted"/>
<reference evidence="1 2" key="1">
    <citation type="submission" date="2021-03" db="EMBL/GenBank/DDBJ databases">
        <title>Lysobacter sp. nov. isolated from soil of gangwondo yeongwol, south Korea.</title>
        <authorList>
            <person name="Kim K.R."/>
            <person name="Kim K.H."/>
            <person name="Jeon C.O."/>
        </authorList>
    </citation>
    <scope>NUCLEOTIDE SEQUENCE [LARGE SCALE GENOMIC DNA]</scope>
    <source>
        <strain evidence="1 2">R19</strain>
    </source>
</reference>
<organism evidence="1 2">
    <name type="scientific">Agrilutibacter solisilvae</name>
    <dbReference type="NCBI Taxonomy" id="2763317"/>
    <lineage>
        <taxon>Bacteria</taxon>
        <taxon>Pseudomonadati</taxon>
        <taxon>Pseudomonadota</taxon>
        <taxon>Gammaproteobacteria</taxon>
        <taxon>Lysobacterales</taxon>
        <taxon>Lysobacteraceae</taxon>
        <taxon>Agrilutibacter</taxon>
    </lineage>
</organism>
<evidence type="ECO:0000313" key="1">
    <source>
        <dbReference type="EMBL" id="QSX77121.1"/>
    </source>
</evidence>
<keyword evidence="2" id="KW-1185">Reference proteome</keyword>
<name>A0A974XWF3_9GAMM</name>
<accession>A0A974XWF3</accession>